<protein>
    <recommendedName>
        <fullName evidence="4">Secreted protein</fullName>
    </recommendedName>
</protein>
<keyword evidence="1" id="KW-0732">Signal</keyword>
<gene>
    <name evidence="2" type="ORF">F5891DRAFT_1025880</name>
</gene>
<dbReference type="EMBL" id="JABBWK010000019">
    <property type="protein sequence ID" value="KAG1901873.1"/>
    <property type="molecule type" value="Genomic_DNA"/>
</dbReference>
<keyword evidence="3" id="KW-1185">Reference proteome</keyword>
<proteinExistence type="predicted"/>
<comment type="caution">
    <text evidence="2">The sequence shown here is derived from an EMBL/GenBank/DDBJ whole genome shotgun (WGS) entry which is preliminary data.</text>
</comment>
<dbReference type="AlphaFoldDB" id="A0AAD4HMB4"/>
<dbReference type="GeneID" id="64655688"/>
<accession>A0AAD4HMB4</accession>
<organism evidence="2 3">
    <name type="scientific">Suillus fuscotomentosus</name>
    <dbReference type="NCBI Taxonomy" id="1912939"/>
    <lineage>
        <taxon>Eukaryota</taxon>
        <taxon>Fungi</taxon>
        <taxon>Dikarya</taxon>
        <taxon>Basidiomycota</taxon>
        <taxon>Agaricomycotina</taxon>
        <taxon>Agaricomycetes</taxon>
        <taxon>Agaricomycetidae</taxon>
        <taxon>Boletales</taxon>
        <taxon>Suillineae</taxon>
        <taxon>Suillaceae</taxon>
        <taxon>Suillus</taxon>
    </lineage>
</organism>
<reference evidence="2" key="1">
    <citation type="journal article" date="2020" name="New Phytol.">
        <title>Comparative genomics reveals dynamic genome evolution in host specialist ectomycorrhizal fungi.</title>
        <authorList>
            <person name="Lofgren L.A."/>
            <person name="Nguyen N.H."/>
            <person name="Vilgalys R."/>
            <person name="Ruytinx J."/>
            <person name="Liao H.L."/>
            <person name="Branco S."/>
            <person name="Kuo A."/>
            <person name="LaButti K."/>
            <person name="Lipzen A."/>
            <person name="Andreopoulos W."/>
            <person name="Pangilinan J."/>
            <person name="Riley R."/>
            <person name="Hundley H."/>
            <person name="Na H."/>
            <person name="Barry K."/>
            <person name="Grigoriev I.V."/>
            <person name="Stajich J.E."/>
            <person name="Kennedy P.G."/>
        </authorList>
    </citation>
    <scope>NUCLEOTIDE SEQUENCE</scope>
    <source>
        <strain evidence="2">FC203</strain>
    </source>
</reference>
<evidence type="ECO:0000313" key="3">
    <source>
        <dbReference type="Proteomes" id="UP001195769"/>
    </source>
</evidence>
<evidence type="ECO:0000256" key="1">
    <source>
        <dbReference type="SAM" id="SignalP"/>
    </source>
</evidence>
<sequence length="74" mass="8598">MHYALRLPSLIISLICCASLGNHSDMTPLIIIESAMCIHAWCMQRYTMAHRQTLDQITSIIRTFYTPFHFIVRT</sequence>
<name>A0AAD4HMB4_9AGAM</name>
<evidence type="ECO:0000313" key="2">
    <source>
        <dbReference type="EMBL" id="KAG1901873.1"/>
    </source>
</evidence>
<dbReference type="Proteomes" id="UP001195769">
    <property type="component" value="Unassembled WGS sequence"/>
</dbReference>
<feature type="chain" id="PRO_5041969927" description="Secreted protein" evidence="1">
    <location>
        <begin position="22"/>
        <end position="74"/>
    </location>
</feature>
<feature type="signal peptide" evidence="1">
    <location>
        <begin position="1"/>
        <end position="21"/>
    </location>
</feature>
<evidence type="ECO:0008006" key="4">
    <source>
        <dbReference type="Google" id="ProtNLM"/>
    </source>
</evidence>
<dbReference type="RefSeq" id="XP_041227448.1">
    <property type="nucleotide sequence ID" value="XM_041361390.1"/>
</dbReference>